<evidence type="ECO:0000313" key="1">
    <source>
        <dbReference type="EMBL" id="QJA86063.1"/>
    </source>
</evidence>
<protein>
    <submittedName>
        <fullName evidence="1">Uncharacterized protein</fullName>
    </submittedName>
</protein>
<name>A0A6M3KV51_9ZZZZ</name>
<organism evidence="1">
    <name type="scientific">viral metagenome</name>
    <dbReference type="NCBI Taxonomy" id="1070528"/>
    <lineage>
        <taxon>unclassified sequences</taxon>
        <taxon>metagenomes</taxon>
        <taxon>organismal metagenomes</taxon>
    </lineage>
</organism>
<sequence>MYEDYDPGILNDFGGGNVGWWMDYLRAEIERCNEHWNDQILNSSERSVHTQVRNASGVASDEQNKDMSDYSISLQRAIEYYCRGKIVPDDILKICPHHATMLNNKLKRV</sequence>
<proteinExistence type="predicted"/>
<accession>A0A6M3KV51</accession>
<reference evidence="1" key="1">
    <citation type="submission" date="2020-03" db="EMBL/GenBank/DDBJ databases">
        <title>The deep terrestrial virosphere.</title>
        <authorList>
            <person name="Holmfeldt K."/>
            <person name="Nilsson E."/>
            <person name="Simone D."/>
            <person name="Lopez-Fernandez M."/>
            <person name="Wu X."/>
            <person name="de Brujin I."/>
            <person name="Lundin D."/>
            <person name="Andersson A."/>
            <person name="Bertilsson S."/>
            <person name="Dopson M."/>
        </authorList>
    </citation>
    <scope>NUCLEOTIDE SEQUENCE</scope>
    <source>
        <strain evidence="1">MM415B02141</strain>
    </source>
</reference>
<gene>
    <name evidence="1" type="ORF">MM415B02141_0004</name>
</gene>
<dbReference type="AlphaFoldDB" id="A0A6M3KV51"/>
<dbReference type="EMBL" id="MT142612">
    <property type="protein sequence ID" value="QJA86063.1"/>
    <property type="molecule type" value="Genomic_DNA"/>
</dbReference>